<gene>
    <name evidence="4" type="primary">Ci-Achaete-Scute a-like2</name>
</gene>
<dbReference type="GO" id="GO:0006357">
    <property type="term" value="P:regulation of transcription by RNA polymerase II"/>
    <property type="evidence" value="ECO:0007669"/>
    <property type="project" value="UniProtKB-ARBA"/>
</dbReference>
<dbReference type="GO" id="GO:0003677">
    <property type="term" value="F:DNA binding"/>
    <property type="evidence" value="ECO:0007669"/>
    <property type="project" value="UniProtKB-KW"/>
</dbReference>
<dbReference type="EMBL" id="AB210297">
    <property type="protein sequence ID" value="BAE06302.1"/>
    <property type="molecule type" value="mRNA"/>
</dbReference>
<keyword evidence="1" id="KW-0238">DNA-binding</keyword>
<dbReference type="OrthoDB" id="5976910at2759"/>
<sequence length="301" mass="33578">MATGSDEPRSNAIISMPFNNRWKEGSLGENNPNFRVEIRSGAGGVGGKNPTSVARRNARERRRIKNVNSAFDELRQHVPNGERNRKKISKVDTLQSAIEYIKALEELVRNRKSKSDVINKENATTSSNAMTSQNDDIMFVKEAEVTSQRKKDSKSPVALTESMLKAFDVMLQKCTSQSKTKEDDDVIRMDSTSDSGFSEILCDVTSGGESMTNLPPNIPESPILQSNNCDVSFESLQGFPPSYNPQRFTPYPTYMGEWSHMPPTPGEFPPVDQITPTLQLPVGFSNDFPANDADWLNHNHF</sequence>
<evidence type="ECO:0000313" key="4">
    <source>
        <dbReference type="EMBL" id="BAE06302.1"/>
    </source>
</evidence>
<accession>Q4H3X5</accession>
<dbReference type="InterPro" id="IPR050283">
    <property type="entry name" value="E-box_TF_Regulators"/>
</dbReference>
<reference evidence="4" key="3">
    <citation type="submission" date="2005-04" db="EMBL/GenBank/DDBJ databases">
        <title>Expressed genes in Ciona intestinalis.</title>
        <authorList>
            <person name="Satou Y."/>
        </authorList>
    </citation>
    <scope>NUCLEOTIDE SEQUENCE</scope>
</reference>
<evidence type="ECO:0000256" key="2">
    <source>
        <dbReference type="SAM" id="MobiDB-lite"/>
    </source>
</evidence>
<dbReference type="PANTHER" id="PTHR23349">
    <property type="entry name" value="BASIC HELIX-LOOP-HELIX TRANSCRIPTION FACTOR, TWIST"/>
    <property type="match status" value="1"/>
</dbReference>
<evidence type="ECO:0000259" key="3">
    <source>
        <dbReference type="PROSITE" id="PS50888"/>
    </source>
</evidence>
<dbReference type="PANTHER" id="PTHR23349:SF108">
    <property type="entry name" value="BHLH DOMAIN-CONTAINING PROTEIN"/>
    <property type="match status" value="1"/>
</dbReference>
<dbReference type="Gene3D" id="4.10.280.10">
    <property type="entry name" value="Helix-loop-helix DNA-binding domain"/>
    <property type="match status" value="1"/>
</dbReference>
<protein>
    <submittedName>
        <fullName evidence="4">Transcription factor protein</fullName>
    </submittedName>
</protein>
<feature type="domain" description="BHLH" evidence="3">
    <location>
        <begin position="51"/>
        <end position="104"/>
    </location>
</feature>
<dbReference type="GO" id="GO:0046983">
    <property type="term" value="F:protein dimerization activity"/>
    <property type="evidence" value="ECO:0007669"/>
    <property type="project" value="InterPro"/>
</dbReference>
<proteinExistence type="evidence at transcript level"/>
<dbReference type="InterPro" id="IPR036638">
    <property type="entry name" value="HLH_DNA-bd_sf"/>
</dbReference>
<dbReference type="InterPro" id="IPR011598">
    <property type="entry name" value="bHLH_dom"/>
</dbReference>
<dbReference type="PROSITE" id="PS50888">
    <property type="entry name" value="BHLH"/>
    <property type="match status" value="1"/>
</dbReference>
<reference evidence="4" key="1">
    <citation type="journal article" date="2003" name="Dev. Genes Evol.">
        <title>Genomewide surveys of developmentally relevant genes in Ciona intestinalis.</title>
        <authorList>
            <person name="Satou Y."/>
            <person name="Satoh N."/>
        </authorList>
    </citation>
    <scope>NUCLEOTIDE SEQUENCE</scope>
</reference>
<evidence type="ECO:0000256" key="1">
    <source>
        <dbReference type="ARBA" id="ARBA00023125"/>
    </source>
</evidence>
<dbReference type="KEGG" id="cin:778534"/>
<dbReference type="SUPFAM" id="SSF47459">
    <property type="entry name" value="HLH, helix-loop-helix DNA-binding domain"/>
    <property type="match status" value="1"/>
</dbReference>
<accession>A0A1W2VP03</accession>
<dbReference type="AlphaFoldDB" id="Q4H3X5"/>
<dbReference type="SMART" id="SM00353">
    <property type="entry name" value="HLH"/>
    <property type="match status" value="1"/>
</dbReference>
<reference evidence="4" key="2">
    <citation type="journal article" date="2004" name="Development">
        <title>Gene expression profiles of transcription factors and signaling molecules in the ascidian embryo: towards a comprehensive understanding of gene networks.</title>
        <authorList>
            <person name="Imai K.S."/>
            <person name="Hino K."/>
            <person name="Yagi K."/>
            <person name="Satoh N."/>
            <person name="Satou Y."/>
        </authorList>
    </citation>
    <scope>NUCLEOTIDE SEQUENCE</scope>
</reference>
<feature type="region of interest" description="Disordered" evidence="2">
    <location>
        <begin position="39"/>
        <end position="58"/>
    </location>
</feature>
<organism evidence="4">
    <name type="scientific">Ciona intestinalis</name>
    <name type="common">Transparent sea squirt</name>
    <name type="synonym">Ascidia intestinalis</name>
    <dbReference type="NCBI Taxonomy" id="7719"/>
    <lineage>
        <taxon>Eukaryota</taxon>
        <taxon>Metazoa</taxon>
        <taxon>Chordata</taxon>
        <taxon>Tunicata</taxon>
        <taxon>Ascidiacea</taxon>
        <taxon>Phlebobranchia</taxon>
        <taxon>Cionidae</taxon>
        <taxon>Ciona</taxon>
    </lineage>
</organism>
<dbReference type="Pfam" id="PF00010">
    <property type="entry name" value="HLH"/>
    <property type="match status" value="1"/>
</dbReference>
<name>Q4H3X5_CIOIN</name>